<evidence type="ECO:0008006" key="3">
    <source>
        <dbReference type="Google" id="ProtNLM"/>
    </source>
</evidence>
<gene>
    <name evidence="1" type="ORF">SKP52_02585</name>
</gene>
<sequence>MAKSELCSIDGCGKSVKTRSWCNAHYQRQLKYGDPTGGPRGPRAATGEPLAWLRQHLSYDTADCLLWPFARFPNGYGTIVYQGVTTHASRAMCIEAHGPAPDDQPFALHSCANGHNGCVSPKHLRWGAQVENMADSVEDGTRARGGANAQSKLSEGDVREIRSLIGTMRKKDIAARFGVNADHVRAIERGIVWAWLE</sequence>
<dbReference type="HOGENOM" id="CLU_099810_1_0_5"/>
<dbReference type="EMBL" id="CP009122">
    <property type="protein sequence ID" value="AJA07452.1"/>
    <property type="molecule type" value="Genomic_DNA"/>
</dbReference>
<dbReference type="STRING" id="1515612.SKP52_02585"/>
<name>A0A0A7PHM2_9SPHN</name>
<reference evidence="1 2" key="1">
    <citation type="journal article" date="2015" name="Int. J. Syst. Evol. Microbiol.">
        <title>Description of Sphingopyxis fribergensis sp. nov. - a soil bacterium with the ability to degrade styrene and phenylacetic acid.</title>
        <authorList>
            <person name="Oelschlagel M."/>
            <person name="Ruckert C."/>
            <person name="Kalinowski J."/>
            <person name="Schmidt G."/>
            <person name="Schlomann M."/>
            <person name="Tischler D."/>
        </authorList>
    </citation>
    <scope>NUCLEOTIDE SEQUENCE [LARGE SCALE GENOMIC DNA]</scope>
    <source>
        <strain evidence="1 2">Kp5.2</strain>
    </source>
</reference>
<proteinExistence type="predicted"/>
<dbReference type="KEGG" id="sphk:SKP52_02585"/>
<evidence type="ECO:0000313" key="1">
    <source>
        <dbReference type="EMBL" id="AJA07452.1"/>
    </source>
</evidence>
<protein>
    <recommendedName>
        <fullName evidence="3">HNH nuclease domain-containing protein</fullName>
    </recommendedName>
</protein>
<evidence type="ECO:0000313" key="2">
    <source>
        <dbReference type="Proteomes" id="UP000030907"/>
    </source>
</evidence>
<dbReference type="AlphaFoldDB" id="A0A0A7PHM2"/>
<dbReference type="Proteomes" id="UP000030907">
    <property type="component" value="Chromosome"/>
</dbReference>
<keyword evidence="2" id="KW-1185">Reference proteome</keyword>
<dbReference type="InterPro" id="IPR044925">
    <property type="entry name" value="His-Me_finger_sf"/>
</dbReference>
<organism evidence="1 2">
    <name type="scientific">Sphingopyxis fribergensis</name>
    <dbReference type="NCBI Taxonomy" id="1515612"/>
    <lineage>
        <taxon>Bacteria</taxon>
        <taxon>Pseudomonadati</taxon>
        <taxon>Pseudomonadota</taxon>
        <taxon>Alphaproteobacteria</taxon>
        <taxon>Sphingomonadales</taxon>
        <taxon>Sphingomonadaceae</taxon>
        <taxon>Sphingopyxis</taxon>
    </lineage>
</organism>
<accession>A0A0A7PHM2</accession>
<dbReference type="SUPFAM" id="SSF54060">
    <property type="entry name" value="His-Me finger endonucleases"/>
    <property type="match status" value="1"/>
</dbReference>